<comment type="caution">
    <text evidence="2">The sequence shown here is derived from an EMBL/GenBank/DDBJ whole genome shotgun (WGS) entry which is preliminary data.</text>
</comment>
<gene>
    <name evidence="2" type="ORF">DesfrDRAFT_2310</name>
</gene>
<reference evidence="2 3" key="1">
    <citation type="submission" date="2010-08" db="EMBL/GenBank/DDBJ databases">
        <title>The draft genome of Desulfovibrio fructosovorans JJ.</title>
        <authorList>
            <consortium name="US DOE Joint Genome Institute (JGI-PGF)"/>
            <person name="Lucas S."/>
            <person name="Copeland A."/>
            <person name="Lapidus A."/>
            <person name="Cheng J.-F."/>
            <person name="Bruce D."/>
            <person name="Goodwin L."/>
            <person name="Pitluck S."/>
            <person name="Land M.L."/>
            <person name="Hauser L."/>
            <person name="Chang Y.-J."/>
            <person name="Jeffries C."/>
            <person name="Wall J.D."/>
            <person name="Stahl D.A."/>
            <person name="Arkin A.P."/>
            <person name="Dehal P."/>
            <person name="Stolyar S.M."/>
            <person name="Hazen T.C."/>
            <person name="Woyke T.J."/>
        </authorList>
    </citation>
    <scope>NUCLEOTIDE SEQUENCE [LARGE SCALE GENOMIC DNA]</scope>
    <source>
        <strain evidence="2 3">JJ</strain>
    </source>
</reference>
<dbReference type="eggNOG" id="ENOG50317UJ">
    <property type="taxonomic scope" value="Bacteria"/>
</dbReference>
<accession>E1JXG1</accession>
<keyword evidence="3" id="KW-1185">Reference proteome</keyword>
<dbReference type="RefSeq" id="WP_005994009.1">
    <property type="nucleotide sequence ID" value="NZ_AECZ01000014.1"/>
</dbReference>
<proteinExistence type="predicted"/>
<feature type="signal peptide" evidence="1">
    <location>
        <begin position="1"/>
        <end position="23"/>
    </location>
</feature>
<dbReference type="STRING" id="596151.DesfrDRAFT_2310"/>
<feature type="chain" id="PRO_5003148007" evidence="1">
    <location>
        <begin position="24"/>
        <end position="179"/>
    </location>
</feature>
<evidence type="ECO:0000256" key="1">
    <source>
        <dbReference type="SAM" id="SignalP"/>
    </source>
</evidence>
<keyword evidence="1" id="KW-0732">Signal</keyword>
<name>E1JXG1_SOLFR</name>
<dbReference type="AlphaFoldDB" id="E1JXG1"/>
<organism evidence="2 3">
    <name type="scientific">Solidesulfovibrio fructosivorans JJ]</name>
    <dbReference type="NCBI Taxonomy" id="596151"/>
    <lineage>
        <taxon>Bacteria</taxon>
        <taxon>Pseudomonadati</taxon>
        <taxon>Thermodesulfobacteriota</taxon>
        <taxon>Desulfovibrionia</taxon>
        <taxon>Desulfovibrionales</taxon>
        <taxon>Desulfovibrionaceae</taxon>
        <taxon>Solidesulfovibrio</taxon>
    </lineage>
</organism>
<protein>
    <submittedName>
        <fullName evidence="2">Uncharacterized protein</fullName>
    </submittedName>
</protein>
<evidence type="ECO:0000313" key="2">
    <source>
        <dbReference type="EMBL" id="EFL50938.1"/>
    </source>
</evidence>
<evidence type="ECO:0000313" key="3">
    <source>
        <dbReference type="Proteomes" id="UP000006250"/>
    </source>
</evidence>
<dbReference type="EMBL" id="AECZ01000014">
    <property type="protein sequence ID" value="EFL50938.1"/>
    <property type="molecule type" value="Genomic_DNA"/>
</dbReference>
<dbReference type="Proteomes" id="UP000006250">
    <property type="component" value="Unassembled WGS sequence"/>
</dbReference>
<sequence precursor="true">MPQARICALLTLLLALGTGPAFAADNTAQSLTRFFKGTTRSLPSPDIDFHITAGYAVLRTGKPDSSGRYAMTSINVARVAPDIYRLDLELEKPLPRDIPTFEQPYFFTEKRTYYFWYQNGKRIIFKVGDKKVTLPLGRKELLRVNIHSTDTYTLDRETMLKNLTFDDGTATIHLQLKFK</sequence>